<dbReference type="AlphaFoldDB" id="A0A3R9P6M0"/>
<dbReference type="Proteomes" id="UP000273500">
    <property type="component" value="Unassembled WGS sequence"/>
</dbReference>
<comment type="caution">
    <text evidence="1">The sequence shown here is derived from an EMBL/GenBank/DDBJ whole genome shotgun (WGS) entry which is preliminary data.</text>
</comment>
<reference evidence="1 2" key="1">
    <citation type="submission" date="2018-12" db="EMBL/GenBank/DDBJ databases">
        <authorList>
            <person name="Feng G."/>
            <person name="Zhu H."/>
        </authorList>
    </citation>
    <scope>NUCLEOTIDE SEQUENCE [LARGE SCALE GENOMIC DNA]</scope>
    <source>
        <strain evidence="1 2">KCTC 12533</strain>
    </source>
</reference>
<sequence>MRIHDIDQEDADIDYFATDAAGHIVHVASGGGVLPESVAADEVALLELHQYFLTRPETDSAVAAAPALAQDGAYPGAARYARRGLFSFAKTRLHERADTRYYAVARPLQPLTLAELPPPLAELLHRTQLPGSAAELETLDIASIA</sequence>
<proteinExistence type="predicted"/>
<keyword evidence="2" id="KW-1185">Reference proteome</keyword>
<dbReference type="RefSeq" id="WP_125418199.1">
    <property type="nucleotide sequence ID" value="NZ_RWIT01000001.1"/>
</dbReference>
<accession>A0A3R9P6M0</accession>
<evidence type="ECO:0000313" key="1">
    <source>
        <dbReference type="EMBL" id="RSK51485.1"/>
    </source>
</evidence>
<dbReference type="OrthoDB" id="666171at2"/>
<organism evidence="1 2">
    <name type="scientific">Hymenobacter rigui</name>
    <dbReference type="NCBI Taxonomy" id="334424"/>
    <lineage>
        <taxon>Bacteria</taxon>
        <taxon>Pseudomonadati</taxon>
        <taxon>Bacteroidota</taxon>
        <taxon>Cytophagia</taxon>
        <taxon>Cytophagales</taxon>
        <taxon>Hymenobacteraceae</taxon>
        <taxon>Hymenobacter</taxon>
    </lineage>
</organism>
<gene>
    <name evidence="1" type="ORF">EI291_04015</name>
</gene>
<protein>
    <submittedName>
        <fullName evidence="1">Uncharacterized protein</fullName>
    </submittedName>
</protein>
<name>A0A3R9P6M0_9BACT</name>
<evidence type="ECO:0000313" key="2">
    <source>
        <dbReference type="Proteomes" id="UP000273500"/>
    </source>
</evidence>
<dbReference type="EMBL" id="RWIT01000001">
    <property type="protein sequence ID" value="RSK51485.1"/>
    <property type="molecule type" value="Genomic_DNA"/>
</dbReference>